<feature type="transmembrane region" description="Helical" evidence="4">
    <location>
        <begin position="258"/>
        <end position="279"/>
    </location>
</feature>
<keyword evidence="3" id="KW-1015">Disulfide bond</keyword>
<keyword evidence="4" id="KW-1133">Transmembrane helix</keyword>
<evidence type="ECO:0000256" key="2">
    <source>
        <dbReference type="ARBA" id="ARBA00022859"/>
    </source>
</evidence>
<reference evidence="6" key="1">
    <citation type="submission" date="2025-08" db="UniProtKB">
        <authorList>
            <consortium name="Ensembl"/>
        </authorList>
    </citation>
    <scope>IDENTIFICATION</scope>
</reference>
<keyword evidence="7" id="KW-1185">Reference proteome</keyword>
<dbReference type="InterPro" id="IPR036179">
    <property type="entry name" value="Ig-like_dom_sf"/>
</dbReference>
<dbReference type="Pfam" id="PF07654">
    <property type="entry name" value="C1-set"/>
    <property type="match status" value="1"/>
</dbReference>
<dbReference type="FunFam" id="2.60.40.10:FF:000283">
    <property type="entry name" value="Immunoglobulin kappa constant"/>
    <property type="match status" value="1"/>
</dbReference>
<evidence type="ECO:0000256" key="1">
    <source>
        <dbReference type="ARBA" id="ARBA00022729"/>
    </source>
</evidence>
<dbReference type="Gene3D" id="2.60.40.10">
    <property type="entry name" value="Immunoglobulins"/>
    <property type="match status" value="2"/>
</dbReference>
<organism evidence="6 7">
    <name type="scientific">Calidris pygmaea</name>
    <name type="common">Spoon-billed sandpiper</name>
    <dbReference type="NCBI Taxonomy" id="425635"/>
    <lineage>
        <taxon>Eukaryota</taxon>
        <taxon>Metazoa</taxon>
        <taxon>Chordata</taxon>
        <taxon>Craniata</taxon>
        <taxon>Vertebrata</taxon>
        <taxon>Euteleostomi</taxon>
        <taxon>Archelosauria</taxon>
        <taxon>Archosauria</taxon>
        <taxon>Dinosauria</taxon>
        <taxon>Saurischia</taxon>
        <taxon>Theropoda</taxon>
        <taxon>Coelurosauria</taxon>
        <taxon>Aves</taxon>
        <taxon>Neognathae</taxon>
        <taxon>Neoaves</taxon>
        <taxon>Charadriiformes</taxon>
        <taxon>Scolopacidae</taxon>
        <taxon>Calidris</taxon>
    </lineage>
</organism>
<evidence type="ECO:0000313" key="6">
    <source>
        <dbReference type="Ensembl" id="ENSCPGP00000007445.1"/>
    </source>
</evidence>
<accession>A0A8C3JFU3</accession>
<dbReference type="InterPro" id="IPR003597">
    <property type="entry name" value="Ig_C1-set"/>
</dbReference>
<keyword evidence="1" id="KW-0732">Signal</keyword>
<dbReference type="GO" id="GO:0002376">
    <property type="term" value="P:immune system process"/>
    <property type="evidence" value="ECO:0007669"/>
    <property type="project" value="UniProtKB-KW"/>
</dbReference>
<evidence type="ECO:0000313" key="7">
    <source>
        <dbReference type="Proteomes" id="UP000694419"/>
    </source>
</evidence>
<dbReference type="PANTHER" id="PTHR23268">
    <property type="entry name" value="T-CELL RECEPTOR BETA CHAIN"/>
    <property type="match status" value="1"/>
</dbReference>
<dbReference type="InterPro" id="IPR050413">
    <property type="entry name" value="TCR_beta_variable"/>
</dbReference>
<keyword evidence="4" id="KW-0472">Membrane</keyword>
<keyword evidence="4" id="KW-0812">Transmembrane</keyword>
<proteinExistence type="predicted"/>
<dbReference type="SUPFAM" id="SSF48726">
    <property type="entry name" value="Immunoglobulin"/>
    <property type="match status" value="2"/>
</dbReference>
<dbReference type="InterPro" id="IPR013106">
    <property type="entry name" value="Ig_V-set"/>
</dbReference>
<dbReference type="InterPro" id="IPR013783">
    <property type="entry name" value="Ig-like_fold"/>
</dbReference>
<evidence type="ECO:0000256" key="4">
    <source>
        <dbReference type="SAM" id="Phobius"/>
    </source>
</evidence>
<dbReference type="SMART" id="SM00406">
    <property type="entry name" value="IGv"/>
    <property type="match status" value="1"/>
</dbReference>
<dbReference type="GO" id="GO:0007166">
    <property type="term" value="P:cell surface receptor signaling pathway"/>
    <property type="evidence" value="ECO:0007669"/>
    <property type="project" value="TreeGrafter"/>
</dbReference>
<dbReference type="Pfam" id="PF07686">
    <property type="entry name" value="V-set"/>
    <property type="match status" value="1"/>
</dbReference>
<protein>
    <recommendedName>
        <fullName evidence="5">Ig-like domain-containing protein</fullName>
    </recommendedName>
</protein>
<evidence type="ECO:0000259" key="5">
    <source>
        <dbReference type="PROSITE" id="PS50835"/>
    </source>
</evidence>
<sequence length="288" mass="32656">MGIPSHQPHAQYKSCGIKGLIMQWPKVTLKRAGETVDISCYQNYTRLAYMYWYQQPPRHGLKLVASIVTWMKNSYEEGYSEAKFYITRDNNDYSVMTIKNVTYNDAATYFCAATVLYNAQLTFGAGTVLRVIGTDDKIIPPSVAIFSPSKQEIQQKNKATLVCLASGFYPDHLNLFWKVNGAKRTEGVGTDEFSTQNGNEKTFSLTSRLRISAQEWFNPFNRFECVAKFFKNGTLDSTHKLIYGDAESYRWYGNSLKLTYLILCGKALLYAVLVSSLVWTAKVGWCAT</sequence>
<feature type="domain" description="Ig-like" evidence="5">
    <location>
        <begin position="141"/>
        <end position="242"/>
    </location>
</feature>
<dbReference type="Ensembl" id="ENSCPGT00000008186.1">
    <property type="protein sequence ID" value="ENSCPGP00000007445.1"/>
    <property type="gene ID" value="ENSCPGG00000005182.1"/>
</dbReference>
<dbReference type="GO" id="GO:0005886">
    <property type="term" value="C:plasma membrane"/>
    <property type="evidence" value="ECO:0007669"/>
    <property type="project" value="TreeGrafter"/>
</dbReference>
<keyword evidence="2" id="KW-0391">Immunity</keyword>
<dbReference type="InterPro" id="IPR003599">
    <property type="entry name" value="Ig_sub"/>
</dbReference>
<name>A0A8C3JFU3_9CHAR</name>
<dbReference type="CDD" id="cd05769">
    <property type="entry name" value="IgC1_TCR_beta"/>
    <property type="match status" value="1"/>
</dbReference>
<dbReference type="PROSITE" id="PS50835">
    <property type="entry name" value="IG_LIKE"/>
    <property type="match status" value="2"/>
</dbReference>
<dbReference type="SMART" id="SM00407">
    <property type="entry name" value="IGc1"/>
    <property type="match status" value="1"/>
</dbReference>
<dbReference type="SMART" id="SM00409">
    <property type="entry name" value="IG"/>
    <property type="match status" value="2"/>
</dbReference>
<dbReference type="PANTHER" id="PTHR23268:SF117">
    <property type="entry name" value="T CELL RECEPTOR BETA VARIABLE 29-1"/>
    <property type="match status" value="1"/>
</dbReference>
<evidence type="ECO:0000256" key="3">
    <source>
        <dbReference type="ARBA" id="ARBA00023157"/>
    </source>
</evidence>
<reference evidence="6" key="2">
    <citation type="submission" date="2025-09" db="UniProtKB">
        <authorList>
            <consortium name="Ensembl"/>
        </authorList>
    </citation>
    <scope>IDENTIFICATION</scope>
</reference>
<feature type="domain" description="Ig-like" evidence="5">
    <location>
        <begin position="8"/>
        <end position="122"/>
    </location>
</feature>
<dbReference type="InterPro" id="IPR007110">
    <property type="entry name" value="Ig-like_dom"/>
</dbReference>
<dbReference type="AlphaFoldDB" id="A0A8C3JFU3"/>
<dbReference type="Proteomes" id="UP000694419">
    <property type="component" value="Unplaced"/>
</dbReference>